<dbReference type="Proteomes" id="UP000033662">
    <property type="component" value="Unassembled WGS sequence"/>
</dbReference>
<feature type="chain" id="PRO_5002481281" evidence="1">
    <location>
        <begin position="19"/>
        <end position="137"/>
    </location>
</feature>
<sequence length="137" mass="14753">MKTVISLALLSIACSAAADVQNIKYVYDDSDAVYSIVSSVDSGTAIQATVQRSGAYFTNYTKLELDCANRNVRHMGMYNSLSGVEKAQFDQMQGRIIDGSIADEVGKVLCKDTTLTASQVAPQTEDLPTETPTDDNT</sequence>
<accession>A0A0F4XJN3</accession>
<dbReference type="PATRIC" id="fig|132476.4.peg.3221"/>
<keyword evidence="1" id="KW-0732">Signal</keyword>
<feature type="signal peptide" evidence="1">
    <location>
        <begin position="1"/>
        <end position="18"/>
    </location>
</feature>
<comment type="caution">
    <text evidence="2">The sequence shown here is derived from an EMBL/GenBank/DDBJ whole genome shotgun (WGS) entry which is preliminary data.</text>
</comment>
<evidence type="ECO:0000313" key="3">
    <source>
        <dbReference type="Proteomes" id="UP000033662"/>
    </source>
</evidence>
<organism evidence="2 3">
    <name type="scientific">Pseudomonas kilonensis</name>
    <dbReference type="NCBI Taxonomy" id="132476"/>
    <lineage>
        <taxon>Bacteria</taxon>
        <taxon>Pseudomonadati</taxon>
        <taxon>Pseudomonadota</taxon>
        <taxon>Gammaproteobacteria</taxon>
        <taxon>Pseudomonadales</taxon>
        <taxon>Pseudomonadaceae</taxon>
        <taxon>Pseudomonas</taxon>
    </lineage>
</organism>
<dbReference type="EMBL" id="JZXC01000026">
    <property type="protein sequence ID" value="KKA05503.1"/>
    <property type="molecule type" value="Genomic_DNA"/>
</dbReference>
<dbReference type="OrthoDB" id="7630998at2"/>
<reference evidence="2 3" key="1">
    <citation type="submission" date="2015-03" db="EMBL/GenBank/DDBJ databases">
        <title>Pseudomonas fluorescens 1855-344 Genome sequencing and assembly.</title>
        <authorList>
            <person name="Eng W.W.H."/>
            <person name="Gan H.M."/>
            <person name="Savka M.A."/>
        </authorList>
    </citation>
    <scope>NUCLEOTIDE SEQUENCE [LARGE SCALE GENOMIC DNA]</scope>
    <source>
        <strain evidence="2 3">1855-344</strain>
    </source>
</reference>
<dbReference type="AlphaFoldDB" id="A0A0F4XJN3"/>
<evidence type="ECO:0000313" key="2">
    <source>
        <dbReference type="EMBL" id="KKA05503.1"/>
    </source>
</evidence>
<evidence type="ECO:0000256" key="1">
    <source>
        <dbReference type="SAM" id="SignalP"/>
    </source>
</evidence>
<proteinExistence type="predicted"/>
<name>A0A0F4XJN3_9PSED</name>
<gene>
    <name evidence="2" type="ORF">VP02_22745</name>
</gene>
<protein>
    <submittedName>
        <fullName evidence="2">Uncharacterized protein</fullName>
    </submittedName>
</protein>